<sequence length="373" mass="40990">MNLDTGINTTVEVYFPISGKPKALVIAVPGTGGLSDPYFDRELGQSAFMPDSRGGTTAALVNAGYGVAFYSQRGFRQLRTCVAGDTAFERAVSYVEHCIDEPVRAGVTLATITNDTETIFRALSRHPATSTFEQIALAWSEGSYHAATLIGASRIDTRKMVTIGGPVESMSATFEYQLTRQYYFDLADAAFQKCNQTSLTMFELFRCGQVQITQQKHAWAREMADGDVLVRENIPQRKIYFSNFYLDLQKQFASFPRDTAMNGTFRGINIQRAWAAAYYDQVFSSKTKMLENIGKSHGAIGLIYGAADNLVRLPNDHVCSNAKAAGVEYCAFLILPKLGHGLEDGNEKVSSIALDAVVKTIDSIWMVPLSPVN</sequence>
<reference evidence="1 2" key="1">
    <citation type="submission" date="2019-10" db="EMBL/GenBank/DDBJ databases">
        <title>Two novel species isolated from a subtropical stream in China.</title>
        <authorList>
            <person name="Lu H."/>
        </authorList>
    </citation>
    <scope>NUCLEOTIDE SEQUENCE [LARGE SCALE GENOMIC DNA]</scope>
    <source>
        <strain evidence="1 2">FT103W</strain>
    </source>
</reference>
<name>A0A843SDT8_9BURK</name>
<proteinExistence type="predicted"/>
<gene>
    <name evidence="1" type="ORF">GEV01_24650</name>
</gene>
<dbReference type="Proteomes" id="UP000444318">
    <property type="component" value="Unassembled WGS sequence"/>
</dbReference>
<dbReference type="SUPFAM" id="SSF53474">
    <property type="entry name" value="alpha/beta-Hydrolases"/>
    <property type="match status" value="1"/>
</dbReference>
<keyword evidence="2" id="KW-1185">Reference proteome</keyword>
<accession>A0A843SDT8</accession>
<dbReference type="EMBL" id="WHUF01000007">
    <property type="protein sequence ID" value="MQA22715.1"/>
    <property type="molecule type" value="Genomic_DNA"/>
</dbReference>
<evidence type="ECO:0008006" key="3">
    <source>
        <dbReference type="Google" id="ProtNLM"/>
    </source>
</evidence>
<organism evidence="1 2">
    <name type="scientific">Rugamonas rivuli</name>
    <dbReference type="NCBI Taxonomy" id="2743358"/>
    <lineage>
        <taxon>Bacteria</taxon>
        <taxon>Pseudomonadati</taxon>
        <taxon>Pseudomonadota</taxon>
        <taxon>Betaproteobacteria</taxon>
        <taxon>Burkholderiales</taxon>
        <taxon>Oxalobacteraceae</taxon>
        <taxon>Telluria group</taxon>
        <taxon>Rugamonas</taxon>
    </lineage>
</organism>
<protein>
    <recommendedName>
        <fullName evidence="3">Alpha/beta hydrolase</fullName>
    </recommendedName>
</protein>
<dbReference type="InterPro" id="IPR029058">
    <property type="entry name" value="AB_hydrolase_fold"/>
</dbReference>
<evidence type="ECO:0000313" key="1">
    <source>
        <dbReference type="EMBL" id="MQA22715.1"/>
    </source>
</evidence>
<comment type="caution">
    <text evidence="1">The sequence shown here is derived from an EMBL/GenBank/DDBJ whole genome shotgun (WGS) entry which is preliminary data.</text>
</comment>
<evidence type="ECO:0000313" key="2">
    <source>
        <dbReference type="Proteomes" id="UP000444318"/>
    </source>
</evidence>
<dbReference type="RefSeq" id="WP_152808116.1">
    <property type="nucleotide sequence ID" value="NZ_WHUF01000007.1"/>
</dbReference>
<dbReference type="Gene3D" id="3.40.50.1820">
    <property type="entry name" value="alpha/beta hydrolase"/>
    <property type="match status" value="1"/>
</dbReference>
<dbReference type="AlphaFoldDB" id="A0A843SDT8"/>